<keyword evidence="1" id="KW-1185">Reference proteome</keyword>
<protein>
    <submittedName>
        <fullName evidence="2">Cytochrome b-c1 complex subunit 7</fullName>
    </submittedName>
</protein>
<sequence>MWNALKRSLKAYYGLLEHKLPGYLFNYNAEDLLNYDELRMSNMDRHMGVTRDASVDDSLRQLQFLARYSLIKNHLSDPDTGEQMTLVF</sequence>
<dbReference type="Proteomes" id="UP000095282">
    <property type="component" value="Unplaced"/>
</dbReference>
<evidence type="ECO:0000313" key="2">
    <source>
        <dbReference type="WBParaSite" id="Csp11.Scaffold620.g6163.t1"/>
    </source>
</evidence>
<proteinExistence type="predicted"/>
<dbReference type="AlphaFoldDB" id="A0A1I7TI53"/>
<dbReference type="WBParaSite" id="Csp11.Scaffold620.g6163.t1">
    <property type="protein sequence ID" value="Csp11.Scaffold620.g6163.t1"/>
    <property type="gene ID" value="Csp11.Scaffold620.g6163"/>
</dbReference>
<accession>A0A1I7TI53</accession>
<name>A0A1I7TI53_9PELO</name>
<reference evidence="2" key="1">
    <citation type="submission" date="2016-11" db="UniProtKB">
        <authorList>
            <consortium name="WormBaseParasite"/>
        </authorList>
    </citation>
    <scope>IDENTIFICATION</scope>
</reference>
<organism evidence="1 2">
    <name type="scientific">Caenorhabditis tropicalis</name>
    <dbReference type="NCBI Taxonomy" id="1561998"/>
    <lineage>
        <taxon>Eukaryota</taxon>
        <taxon>Metazoa</taxon>
        <taxon>Ecdysozoa</taxon>
        <taxon>Nematoda</taxon>
        <taxon>Chromadorea</taxon>
        <taxon>Rhabditida</taxon>
        <taxon>Rhabditina</taxon>
        <taxon>Rhabditomorpha</taxon>
        <taxon>Rhabditoidea</taxon>
        <taxon>Rhabditidae</taxon>
        <taxon>Peloderinae</taxon>
        <taxon>Caenorhabditis</taxon>
    </lineage>
</organism>
<evidence type="ECO:0000313" key="1">
    <source>
        <dbReference type="Proteomes" id="UP000095282"/>
    </source>
</evidence>